<proteinExistence type="predicted"/>
<evidence type="ECO:0000256" key="1">
    <source>
        <dbReference type="SAM" id="Coils"/>
    </source>
</evidence>
<gene>
    <name evidence="2" type="ORF">SJS77_23160</name>
</gene>
<organism evidence="2 3">
    <name type="scientific">Aeromonas caviae</name>
    <name type="common">Aeromonas punctata</name>
    <dbReference type="NCBI Taxonomy" id="648"/>
    <lineage>
        <taxon>Bacteria</taxon>
        <taxon>Pseudomonadati</taxon>
        <taxon>Pseudomonadota</taxon>
        <taxon>Gammaproteobacteria</taxon>
        <taxon>Aeromonadales</taxon>
        <taxon>Aeromonadaceae</taxon>
        <taxon>Aeromonas</taxon>
    </lineage>
</organism>
<name>A0AAW9F9V4_AERCA</name>
<reference evidence="2" key="1">
    <citation type="submission" date="2023-11" db="EMBL/GenBank/DDBJ databases">
        <title>WGS of Aeromonas in Northern Israel.</title>
        <authorList>
            <person name="Hershko Y."/>
        </authorList>
    </citation>
    <scope>NUCLEOTIDE SEQUENCE</scope>
    <source>
        <strain evidence="2">77416</strain>
    </source>
</reference>
<sequence>CSGEYLLIRRFHLSRALVGEKQINDIIHEGYYPPVLTENEYAALVDARTRRKRPRTTGKATAISLFAELPQATCRHCGASIHMNRETGGALNYRCSGFREEYCCLGWSKRGAVIEKALLGICLDKVWKDPETLPLSRVPALQAQIDKINGHIHNLMEQAREKGFPKILTLEIGRLESQLNELSTQMELAKAEEVALQARTCASLVPRWGAISDRVLDTKNDDARIELRELLRDSIASLTIGRPGLISLQDRLALLSDPSKSIDEKNRLLAEEVPRGPERFIFVMDVIFNDGAHRCVTMDRHGVTAIVGTDRSSLGTDVAAKLGSVPTRIFNAYAPDEIDEELMAELETLRRSD</sequence>
<evidence type="ECO:0000313" key="3">
    <source>
        <dbReference type="Proteomes" id="UP001277183"/>
    </source>
</evidence>
<feature type="coiled-coil region" evidence="1">
    <location>
        <begin position="172"/>
        <end position="199"/>
    </location>
</feature>
<dbReference type="RefSeq" id="WP_319886954.1">
    <property type="nucleotide sequence ID" value="NZ_JAWZVU010000245.1"/>
</dbReference>
<protein>
    <recommendedName>
        <fullName evidence="4">Recombinase zinc beta ribbon domain-containing protein</fullName>
    </recommendedName>
</protein>
<dbReference type="EMBL" id="JAWZVU010000245">
    <property type="protein sequence ID" value="MDX7723285.1"/>
    <property type="molecule type" value="Genomic_DNA"/>
</dbReference>
<evidence type="ECO:0000313" key="2">
    <source>
        <dbReference type="EMBL" id="MDX7723285.1"/>
    </source>
</evidence>
<evidence type="ECO:0008006" key="4">
    <source>
        <dbReference type="Google" id="ProtNLM"/>
    </source>
</evidence>
<accession>A0AAW9F9V4</accession>
<dbReference type="Proteomes" id="UP001277183">
    <property type="component" value="Unassembled WGS sequence"/>
</dbReference>
<comment type="caution">
    <text evidence="2">The sequence shown here is derived from an EMBL/GenBank/DDBJ whole genome shotgun (WGS) entry which is preliminary data.</text>
</comment>
<dbReference type="AlphaFoldDB" id="A0AAW9F9V4"/>
<keyword evidence="1" id="KW-0175">Coiled coil</keyword>
<feature type="non-terminal residue" evidence="2">
    <location>
        <position position="1"/>
    </location>
</feature>